<dbReference type="AlphaFoldDB" id="A0AAE0LSA7"/>
<dbReference type="Proteomes" id="UP001278766">
    <property type="component" value="Unassembled WGS sequence"/>
</dbReference>
<keyword evidence="2" id="KW-1185">Reference proteome</keyword>
<reference evidence="1" key="1">
    <citation type="journal article" date="2023" name="Mol. Phylogenet. Evol.">
        <title>Genome-scale phylogeny and comparative genomics of the fungal order Sordariales.</title>
        <authorList>
            <person name="Hensen N."/>
            <person name="Bonometti L."/>
            <person name="Westerberg I."/>
            <person name="Brannstrom I.O."/>
            <person name="Guillou S."/>
            <person name="Cros-Aarteil S."/>
            <person name="Calhoun S."/>
            <person name="Haridas S."/>
            <person name="Kuo A."/>
            <person name="Mondo S."/>
            <person name="Pangilinan J."/>
            <person name="Riley R."/>
            <person name="LaButti K."/>
            <person name="Andreopoulos B."/>
            <person name="Lipzen A."/>
            <person name="Chen C."/>
            <person name="Yan M."/>
            <person name="Daum C."/>
            <person name="Ng V."/>
            <person name="Clum A."/>
            <person name="Steindorff A."/>
            <person name="Ohm R.A."/>
            <person name="Martin F."/>
            <person name="Silar P."/>
            <person name="Natvig D.O."/>
            <person name="Lalanne C."/>
            <person name="Gautier V."/>
            <person name="Ament-Velasquez S.L."/>
            <person name="Kruys A."/>
            <person name="Hutchinson M.I."/>
            <person name="Powell A.J."/>
            <person name="Barry K."/>
            <person name="Miller A.N."/>
            <person name="Grigoriev I.V."/>
            <person name="Debuchy R."/>
            <person name="Gladieux P."/>
            <person name="Hiltunen Thoren M."/>
            <person name="Johannesson H."/>
        </authorList>
    </citation>
    <scope>NUCLEOTIDE SEQUENCE</scope>
    <source>
        <strain evidence="1">CBS 168.71</strain>
    </source>
</reference>
<dbReference type="RefSeq" id="XP_062659151.1">
    <property type="nucleotide sequence ID" value="XM_062798426.1"/>
</dbReference>
<dbReference type="EMBL" id="JAUEPN010000004">
    <property type="protein sequence ID" value="KAK3295637.1"/>
    <property type="molecule type" value="Genomic_DNA"/>
</dbReference>
<evidence type="ECO:0000313" key="1">
    <source>
        <dbReference type="EMBL" id="KAK3295637.1"/>
    </source>
</evidence>
<evidence type="ECO:0000313" key="2">
    <source>
        <dbReference type="Proteomes" id="UP001278766"/>
    </source>
</evidence>
<comment type="caution">
    <text evidence="1">The sequence shown here is derived from an EMBL/GenBank/DDBJ whole genome shotgun (WGS) entry which is preliminary data.</text>
</comment>
<reference evidence="1" key="2">
    <citation type="submission" date="2023-06" db="EMBL/GenBank/DDBJ databases">
        <authorList>
            <consortium name="Lawrence Berkeley National Laboratory"/>
            <person name="Haridas S."/>
            <person name="Hensen N."/>
            <person name="Bonometti L."/>
            <person name="Westerberg I."/>
            <person name="Brannstrom I.O."/>
            <person name="Guillou S."/>
            <person name="Cros-Aarteil S."/>
            <person name="Calhoun S."/>
            <person name="Kuo A."/>
            <person name="Mondo S."/>
            <person name="Pangilinan J."/>
            <person name="Riley R."/>
            <person name="Labutti K."/>
            <person name="Andreopoulos B."/>
            <person name="Lipzen A."/>
            <person name="Chen C."/>
            <person name="Yanf M."/>
            <person name="Daum C."/>
            <person name="Ng V."/>
            <person name="Clum A."/>
            <person name="Steindorff A."/>
            <person name="Ohm R."/>
            <person name="Martin F."/>
            <person name="Silar P."/>
            <person name="Natvig D."/>
            <person name="Lalanne C."/>
            <person name="Gautier V."/>
            <person name="Ament-Velasquez S.L."/>
            <person name="Kruys A."/>
            <person name="Hutchinson M.I."/>
            <person name="Powell A.J."/>
            <person name="Barry K."/>
            <person name="Miller A.N."/>
            <person name="Grigoriev I.V."/>
            <person name="Debuchy R."/>
            <person name="Gladieux P."/>
            <person name="Thoren M.H."/>
            <person name="Johannesson H."/>
        </authorList>
    </citation>
    <scope>NUCLEOTIDE SEQUENCE</scope>
    <source>
        <strain evidence="1">CBS 168.71</strain>
    </source>
</reference>
<protein>
    <submittedName>
        <fullName evidence="1">Uncharacterized protein</fullName>
    </submittedName>
</protein>
<dbReference type="GeneID" id="87835374"/>
<name>A0AAE0LSA7_9PEZI</name>
<organism evidence="1 2">
    <name type="scientific">Chaetomium fimeti</name>
    <dbReference type="NCBI Taxonomy" id="1854472"/>
    <lineage>
        <taxon>Eukaryota</taxon>
        <taxon>Fungi</taxon>
        <taxon>Dikarya</taxon>
        <taxon>Ascomycota</taxon>
        <taxon>Pezizomycotina</taxon>
        <taxon>Sordariomycetes</taxon>
        <taxon>Sordariomycetidae</taxon>
        <taxon>Sordariales</taxon>
        <taxon>Chaetomiaceae</taxon>
        <taxon>Chaetomium</taxon>
    </lineage>
</organism>
<gene>
    <name evidence="1" type="ORF">B0H64DRAFT_150545</name>
</gene>
<proteinExistence type="predicted"/>
<sequence>MCQSISASRIGSRHRDSLLRGRNEAVDAGRLTASPARTESKRYIRPVGLEARDGGAAWCSKLVSADCPLRWYLRITAVLAGPRLLHNVRSRMPIVVSVLGSRLGGSPAVFVGRSSSSISALRRAGQMPISFSKPGSVSCGLALQFKRHSTSSPPFSMGHRGKPGIRVTSIQPRVLANHVLPCQTGTLGGTHTPLFHWCLSKSSVTSSLLGLPWWSVPQQRQIPF</sequence>
<accession>A0AAE0LSA7</accession>